<evidence type="ECO:0000313" key="2">
    <source>
        <dbReference type="Proteomes" id="UP000186559"/>
    </source>
</evidence>
<dbReference type="RefSeq" id="WP_083697718.1">
    <property type="nucleotide sequence ID" value="NZ_BMEW01000002.1"/>
</dbReference>
<gene>
    <name evidence="1" type="ORF">Ga0080559_TMP521</name>
</gene>
<dbReference type="EMBL" id="CP014796">
    <property type="protein sequence ID" value="APX21317.1"/>
    <property type="molecule type" value="Genomic_DNA"/>
</dbReference>
<protein>
    <submittedName>
        <fullName evidence="1">Uncharacterized protein</fullName>
    </submittedName>
</protein>
<keyword evidence="2" id="KW-1185">Reference proteome</keyword>
<reference evidence="1 2" key="1">
    <citation type="submission" date="2016-03" db="EMBL/GenBank/DDBJ databases">
        <title>Deep-sea bacteria in the southern Pacific.</title>
        <authorList>
            <person name="Tang K."/>
        </authorList>
    </citation>
    <scope>NUCLEOTIDE SEQUENCE [LARGE SCALE GENOMIC DNA]</scope>
    <source>
        <strain evidence="1 2">JLT2016</strain>
    </source>
</reference>
<proteinExistence type="predicted"/>
<name>A0A1U7CZI6_9RHOB</name>
<dbReference type="AlphaFoldDB" id="A0A1U7CZI6"/>
<accession>A0A1U7CZI6</accession>
<organism evidence="1 2">
    <name type="scientific">Salipiger profundus</name>
    <dbReference type="NCBI Taxonomy" id="1229727"/>
    <lineage>
        <taxon>Bacteria</taxon>
        <taxon>Pseudomonadati</taxon>
        <taxon>Pseudomonadota</taxon>
        <taxon>Alphaproteobacteria</taxon>
        <taxon>Rhodobacterales</taxon>
        <taxon>Roseobacteraceae</taxon>
        <taxon>Salipiger</taxon>
    </lineage>
</organism>
<dbReference type="KEGG" id="tpro:Ga0080559_TMP521"/>
<dbReference type="Proteomes" id="UP000186559">
    <property type="component" value="Chromosome"/>
</dbReference>
<evidence type="ECO:0000313" key="1">
    <source>
        <dbReference type="EMBL" id="APX21317.1"/>
    </source>
</evidence>
<sequence>MTRVLAAPLFDPGLAREEIEMPEGLTLAQIVAEALPGIAPADRAHVRVTLVSERGTAMILP</sequence>